<dbReference type="AlphaFoldDB" id="A0A1V2H571"/>
<organism evidence="1 2">
    <name type="scientific">Teichococcus deserti</name>
    <dbReference type="NCBI Taxonomy" id="1817963"/>
    <lineage>
        <taxon>Bacteria</taxon>
        <taxon>Pseudomonadati</taxon>
        <taxon>Pseudomonadota</taxon>
        <taxon>Alphaproteobacteria</taxon>
        <taxon>Acetobacterales</taxon>
        <taxon>Roseomonadaceae</taxon>
        <taxon>Roseomonas</taxon>
    </lineage>
</organism>
<name>A0A1V2H571_9PROT</name>
<proteinExistence type="predicted"/>
<dbReference type="Proteomes" id="UP000188879">
    <property type="component" value="Unassembled WGS sequence"/>
</dbReference>
<accession>A0A1V2H571</accession>
<gene>
    <name evidence="1" type="ORF">BKE38_07155</name>
</gene>
<sequence>MDLDAARLPRARHEVLGTHLSSWRSWAVRSRCSHLECPPNRMIAVTDIADSRGDVTLEGMADGIRCSACGATAGAVSLVLRLTAGESIQRVRSAA</sequence>
<reference evidence="1 2" key="1">
    <citation type="submission" date="2016-10" db="EMBL/GenBank/DDBJ databases">
        <title>Draft Genome sequence of Roseomonas sp. strain M3.</title>
        <authorList>
            <person name="Subhash Y."/>
            <person name="Lee S."/>
        </authorList>
    </citation>
    <scope>NUCLEOTIDE SEQUENCE [LARGE SCALE GENOMIC DNA]</scope>
    <source>
        <strain evidence="1 2">M3</strain>
    </source>
</reference>
<dbReference type="EMBL" id="MLCO01000054">
    <property type="protein sequence ID" value="ONG56095.1"/>
    <property type="molecule type" value="Genomic_DNA"/>
</dbReference>
<evidence type="ECO:0000313" key="1">
    <source>
        <dbReference type="EMBL" id="ONG56095.1"/>
    </source>
</evidence>
<comment type="caution">
    <text evidence="1">The sequence shown here is derived from an EMBL/GenBank/DDBJ whole genome shotgun (WGS) entry which is preliminary data.</text>
</comment>
<evidence type="ECO:0000313" key="2">
    <source>
        <dbReference type="Proteomes" id="UP000188879"/>
    </source>
</evidence>
<keyword evidence="2" id="KW-1185">Reference proteome</keyword>
<protein>
    <submittedName>
        <fullName evidence="1">Uncharacterized protein</fullName>
    </submittedName>
</protein>